<keyword evidence="1" id="KW-0175">Coiled coil</keyword>
<protein>
    <submittedName>
        <fullName evidence="2">Uncharacterized protein</fullName>
    </submittedName>
</protein>
<feature type="coiled-coil region" evidence="1">
    <location>
        <begin position="114"/>
        <end position="141"/>
    </location>
</feature>
<proteinExistence type="predicted"/>
<evidence type="ECO:0000313" key="2">
    <source>
        <dbReference type="EMBL" id="RNB90199.1"/>
    </source>
</evidence>
<dbReference type="EMBL" id="RHHU01000002">
    <property type="protein sequence ID" value="RNB90199.1"/>
    <property type="molecule type" value="Genomic_DNA"/>
</dbReference>
<reference evidence="2 3" key="1">
    <citation type="submission" date="2018-10" db="EMBL/GenBank/DDBJ databases">
        <title>Phylogenomics of Brevibacillus.</title>
        <authorList>
            <person name="Dunlap C."/>
        </authorList>
    </citation>
    <scope>NUCLEOTIDE SEQUENCE [LARGE SCALE GENOMIC DNA]</scope>
    <source>
        <strain evidence="2 3">JCM 15774</strain>
    </source>
</reference>
<gene>
    <name evidence="2" type="ORF">EDM59_01780</name>
</gene>
<name>A0A3M8DRT6_9BACL</name>
<evidence type="ECO:0000313" key="3">
    <source>
        <dbReference type="Proteomes" id="UP000269573"/>
    </source>
</evidence>
<dbReference type="RefSeq" id="WP_122922065.1">
    <property type="nucleotide sequence ID" value="NZ_RHHU01000002.1"/>
</dbReference>
<dbReference type="AlphaFoldDB" id="A0A3M8DRT6"/>
<evidence type="ECO:0000256" key="1">
    <source>
        <dbReference type="SAM" id="Coils"/>
    </source>
</evidence>
<organism evidence="2 3">
    <name type="scientific">Brevibacillus nitrificans</name>
    <dbReference type="NCBI Taxonomy" id="651560"/>
    <lineage>
        <taxon>Bacteria</taxon>
        <taxon>Bacillati</taxon>
        <taxon>Bacillota</taxon>
        <taxon>Bacilli</taxon>
        <taxon>Bacillales</taxon>
        <taxon>Paenibacillaceae</taxon>
        <taxon>Brevibacillus</taxon>
    </lineage>
</organism>
<keyword evidence="3" id="KW-1185">Reference proteome</keyword>
<dbReference type="Proteomes" id="UP000269573">
    <property type="component" value="Unassembled WGS sequence"/>
</dbReference>
<sequence>MESNERVEVILDLFREGHSAEEIADLLGYKGKGGVSGYMRRHGYRFDWTLKNYVKDPLLKSIESSSSSDILLANGNNMEQAKVVNMPADSGNVLQENGQTIANDSQQTETSQALQETDKNLQETNGNLVELKIVRKEERNKEVLPMDLVQNLKEILQHKDQLLMMVTDQPKDLYMKRYRGPSVTKTVQIQAQLSDRLTGFVNNTGYTVKDVMNKAVEDFLKRYGG</sequence>
<accession>A0A3M8DRT6</accession>
<comment type="caution">
    <text evidence="2">The sequence shown here is derived from an EMBL/GenBank/DDBJ whole genome shotgun (WGS) entry which is preliminary data.</text>
</comment>